<dbReference type="InterPro" id="IPR051807">
    <property type="entry name" value="Sec-metab_biosynth-assoc"/>
</dbReference>
<name>A0ABQ5UHB8_9HYPH</name>
<evidence type="ECO:0000259" key="2">
    <source>
        <dbReference type="Pfam" id="PF03795"/>
    </source>
</evidence>
<proteinExistence type="inferred from homology"/>
<comment type="caution">
    <text evidence="3">The sequence shown here is derived from an EMBL/GenBank/DDBJ whole genome shotgun (WGS) entry which is preliminary data.</text>
</comment>
<dbReference type="PANTHER" id="PTHR33606">
    <property type="entry name" value="PROTEIN YCII"/>
    <property type="match status" value="1"/>
</dbReference>
<feature type="domain" description="YCII-related" evidence="2">
    <location>
        <begin position="1"/>
        <end position="87"/>
    </location>
</feature>
<reference evidence="3" key="1">
    <citation type="journal article" date="2014" name="Int. J. Syst. Evol. Microbiol.">
        <title>Complete genome of a new Firmicutes species belonging to the dominant human colonic microbiota ('Ruminococcus bicirculans') reveals two chromosomes and a selective capacity to utilize plant glucans.</title>
        <authorList>
            <consortium name="NISC Comparative Sequencing Program"/>
            <person name="Wegmann U."/>
            <person name="Louis P."/>
            <person name="Goesmann A."/>
            <person name="Henrissat B."/>
            <person name="Duncan S.H."/>
            <person name="Flint H.J."/>
        </authorList>
    </citation>
    <scope>NUCLEOTIDE SEQUENCE</scope>
    <source>
        <strain evidence="3">NBRC 103855</strain>
    </source>
</reference>
<dbReference type="Pfam" id="PF03795">
    <property type="entry name" value="YCII"/>
    <property type="match status" value="1"/>
</dbReference>
<keyword evidence="4" id="KW-1185">Reference proteome</keyword>
<evidence type="ECO:0000313" key="3">
    <source>
        <dbReference type="EMBL" id="GLQ11490.1"/>
    </source>
</evidence>
<dbReference type="RefSeq" id="WP_284392939.1">
    <property type="nucleotide sequence ID" value="NZ_BSNG01000002.1"/>
</dbReference>
<dbReference type="InterPro" id="IPR005545">
    <property type="entry name" value="YCII"/>
</dbReference>
<comment type="similarity">
    <text evidence="1">Belongs to the YciI family.</text>
</comment>
<evidence type="ECO:0000313" key="4">
    <source>
        <dbReference type="Proteomes" id="UP001161406"/>
    </source>
</evidence>
<dbReference type="Proteomes" id="UP001161406">
    <property type="component" value="Unassembled WGS sequence"/>
</dbReference>
<gene>
    <name evidence="3" type="ORF">GCM10007913_34220</name>
</gene>
<organism evidence="3 4">
    <name type="scientific">Devosia yakushimensis</name>
    <dbReference type="NCBI Taxonomy" id="470028"/>
    <lineage>
        <taxon>Bacteria</taxon>
        <taxon>Pseudomonadati</taxon>
        <taxon>Pseudomonadota</taxon>
        <taxon>Alphaproteobacteria</taxon>
        <taxon>Hyphomicrobiales</taxon>
        <taxon>Devosiaceae</taxon>
        <taxon>Devosia</taxon>
    </lineage>
</organism>
<reference evidence="3" key="2">
    <citation type="submission" date="2023-01" db="EMBL/GenBank/DDBJ databases">
        <title>Draft genome sequence of Devosia yakushimensis strain NBRC 103855.</title>
        <authorList>
            <person name="Sun Q."/>
            <person name="Mori K."/>
        </authorList>
    </citation>
    <scope>NUCLEOTIDE SEQUENCE</scope>
    <source>
        <strain evidence="3">NBRC 103855</strain>
    </source>
</reference>
<accession>A0ABQ5UHB8</accession>
<dbReference type="InterPro" id="IPR011008">
    <property type="entry name" value="Dimeric_a/b-barrel"/>
</dbReference>
<evidence type="ECO:0000256" key="1">
    <source>
        <dbReference type="ARBA" id="ARBA00007689"/>
    </source>
</evidence>
<dbReference type="EMBL" id="BSNG01000002">
    <property type="protein sequence ID" value="GLQ11490.1"/>
    <property type="molecule type" value="Genomic_DNA"/>
</dbReference>
<sequence>MLFAMIAKDKPGSGEQRTAVRPVHLDHLNSLGDKLVLAGALLSESGAPEGSLMVIEAETIEDATASFLADPFIEAGIFGSYEIKPWRLAINNMTKKD</sequence>
<dbReference type="Gene3D" id="3.30.70.1060">
    <property type="entry name" value="Dimeric alpha+beta barrel"/>
    <property type="match status" value="1"/>
</dbReference>
<dbReference type="PANTHER" id="PTHR33606:SF3">
    <property type="entry name" value="PROTEIN YCII"/>
    <property type="match status" value="1"/>
</dbReference>
<protein>
    <recommendedName>
        <fullName evidence="2">YCII-related domain-containing protein</fullName>
    </recommendedName>
</protein>
<dbReference type="SUPFAM" id="SSF54909">
    <property type="entry name" value="Dimeric alpha+beta barrel"/>
    <property type="match status" value="1"/>
</dbReference>